<feature type="region of interest" description="Disordered" evidence="8">
    <location>
        <begin position="582"/>
        <end position="619"/>
    </location>
</feature>
<feature type="compositionally biased region" description="Acidic residues" evidence="8">
    <location>
        <begin position="1006"/>
        <end position="1017"/>
    </location>
</feature>
<feature type="domain" description="Fibronectin type-III" evidence="11">
    <location>
        <begin position="239"/>
        <end position="332"/>
    </location>
</feature>
<keyword evidence="5" id="KW-0378">Hydrolase</keyword>
<keyword evidence="6" id="KW-0342">GTP-binding</keyword>
<dbReference type="FunFam" id="3.40.50.300:FF:000616">
    <property type="entry name" value="GPN-loop GTPase 3"/>
    <property type="match status" value="1"/>
</dbReference>
<dbReference type="Gene3D" id="2.60.40.10">
    <property type="entry name" value="Immunoglobulins"/>
    <property type="match status" value="3"/>
</dbReference>
<evidence type="ECO:0000256" key="1">
    <source>
        <dbReference type="ARBA" id="ARBA00002411"/>
    </source>
</evidence>
<evidence type="ECO:0000256" key="7">
    <source>
        <dbReference type="ARBA" id="ARBA00029702"/>
    </source>
</evidence>
<dbReference type="PROSITE" id="PS50853">
    <property type="entry name" value="FN3"/>
    <property type="match status" value="2"/>
</dbReference>
<dbReference type="InterPro" id="IPR027417">
    <property type="entry name" value="P-loop_NTPase"/>
</dbReference>
<evidence type="ECO:0000256" key="9">
    <source>
        <dbReference type="SAM" id="Phobius"/>
    </source>
</evidence>
<feature type="transmembrane region" description="Helical" evidence="9">
    <location>
        <begin position="359"/>
        <end position="381"/>
    </location>
</feature>
<evidence type="ECO:0000313" key="13">
    <source>
        <dbReference type="Proteomes" id="UP000663828"/>
    </source>
</evidence>
<evidence type="ECO:0000256" key="3">
    <source>
        <dbReference type="ARBA" id="ARBA00014587"/>
    </source>
</evidence>
<comment type="caution">
    <text evidence="12">The sequence shown here is derived from an EMBL/GenBank/DDBJ whole genome shotgun (WGS) entry which is preliminary data.</text>
</comment>
<keyword evidence="4" id="KW-0547">Nucleotide-binding</keyword>
<dbReference type="PANTHER" id="PTHR21231:SF7">
    <property type="entry name" value="GPN-LOOP GTPASE 3"/>
    <property type="match status" value="1"/>
</dbReference>
<dbReference type="InterPro" id="IPR004130">
    <property type="entry name" value="Gpn"/>
</dbReference>
<gene>
    <name evidence="12" type="ORF">XAT740_LOCUS43367</name>
</gene>
<evidence type="ECO:0000256" key="6">
    <source>
        <dbReference type="ARBA" id="ARBA00023134"/>
    </source>
</evidence>
<evidence type="ECO:0000259" key="11">
    <source>
        <dbReference type="PROSITE" id="PS50853"/>
    </source>
</evidence>
<dbReference type="SUPFAM" id="SSF49265">
    <property type="entry name" value="Fibronectin type III"/>
    <property type="match status" value="2"/>
</dbReference>
<feature type="compositionally biased region" description="Polar residues" evidence="8">
    <location>
        <begin position="583"/>
        <end position="598"/>
    </location>
</feature>
<evidence type="ECO:0000256" key="5">
    <source>
        <dbReference type="ARBA" id="ARBA00022801"/>
    </source>
</evidence>
<keyword evidence="9" id="KW-0472">Membrane</keyword>
<dbReference type="InterPro" id="IPR003961">
    <property type="entry name" value="FN3_dom"/>
</dbReference>
<reference evidence="12" key="1">
    <citation type="submission" date="2021-02" db="EMBL/GenBank/DDBJ databases">
        <authorList>
            <person name="Nowell W R."/>
        </authorList>
    </citation>
    <scope>NUCLEOTIDE SEQUENCE</scope>
</reference>
<keyword evidence="13" id="KW-1185">Reference proteome</keyword>
<dbReference type="InterPro" id="IPR030228">
    <property type="entry name" value="Gpn3"/>
</dbReference>
<name>A0A815XH78_ADIRI</name>
<feature type="chain" id="PRO_5032952697" description="GPN-loop GTPase 3" evidence="10">
    <location>
        <begin position="26"/>
        <end position="1017"/>
    </location>
</feature>
<feature type="compositionally biased region" description="Low complexity" evidence="8">
    <location>
        <begin position="600"/>
        <end position="615"/>
    </location>
</feature>
<comment type="function">
    <text evidence="1">Small GTPase required for proper localization of RNA polymerase II (RNAPII). May act at an RNAP assembly step prior to nuclear import.</text>
</comment>
<evidence type="ECO:0000256" key="4">
    <source>
        <dbReference type="ARBA" id="ARBA00022741"/>
    </source>
</evidence>
<feature type="region of interest" description="Disordered" evidence="8">
    <location>
        <begin position="998"/>
        <end position="1017"/>
    </location>
</feature>
<dbReference type="InterPro" id="IPR036116">
    <property type="entry name" value="FN3_sf"/>
</dbReference>
<dbReference type="PANTHER" id="PTHR21231">
    <property type="entry name" value="XPA-BINDING PROTEIN 1-RELATED"/>
    <property type="match status" value="1"/>
</dbReference>
<dbReference type="GO" id="GO:0005525">
    <property type="term" value="F:GTP binding"/>
    <property type="evidence" value="ECO:0007669"/>
    <property type="project" value="UniProtKB-KW"/>
</dbReference>
<dbReference type="EMBL" id="CAJNOR010005334">
    <property type="protein sequence ID" value="CAF1557552.1"/>
    <property type="molecule type" value="Genomic_DNA"/>
</dbReference>
<sequence>MATVSVFFFLFTILSFNAIASSTSGHVLSSRSDPSVRDRLPKIEMNATSHSIVMTLHPATINDESIKRFRLQYGINFPYQHTIYINKNQTSLFIDKLEPNQKYIFSLIALNENNDTVIPEQFYDFQMPSEDDDRQPPKTPLELNLIPRSKTSVLLQWTDVDYPKSSRLPSSRRYKIQVHELDLNQQIVKQQEILTNNEQSHLIENLKPLTNYEFAVKAIDGDLESDYSLSIEYSNAIYPIKQLNMITNNDPSKVTLTWQIPEDTSGIKSFIIYYNEQGESGPEQKVIVPADSTQTTISNLKPNTKYLFRIVSANQFNDESTPETRLYKTPNVVDTKNVEANKVQNIFGWPSLGLSNNSWLIILIVISIICLCVFITGIMICSRTQCCFCVSNDKKQIHDSPTHLHQRQYSPTSNTASSSLIKPTDLWAGADCLSPPTATIRNSNVGERHYETSSTAGSGTLQRCNHHHHHPLYLHNQETQPLTNNLESNVDQQRHSFVPSNDGSSSIDGNTSGFTLNGKFNASVRSRPIAVGGSFDQQTQKKAMKNLPMGTAYIMNHTNIVQQQQHVTVRPIQQKAQYIVRPTDQSHSIGSGPSSPDYQHSPSNSHCSSNHNPPSIQSNSFQGAVVYDKVSNTNNANEHSDSQRALLLTAKPNLRSFTVPVAPPIIPPPTISTKQQGTILPANAQYKSPFRSPNRPILNNYTKEISSDEIDANPADVLEDVRNQLGNLMKKDFQYFIFDMPRYAQLVLGPAGSGKSTYCSSMVKHGEVVKRTINVVNLDPAAEHFDYPVFADVRELIEIDDAMDDQALRFGPNGGLIFCMEYFERNLEWLQEQLGDGEDDYFLFDCPGQIELYTHVPIMRRVVNQLQNWNFRVCGVFLVDAQFCVEQSKFLSGMLTALSSMIQLEIPFIHVLSKVDLLSKRDKKRLKKFVDPDVYQLASSEISNSFLGRYGQLNKAIASVIYDYSLVKFYTLDMSKEDSITDLLVEIDLCMQYGEDFDVKEPKEVEDNEQDDFHDDE</sequence>
<evidence type="ECO:0000256" key="10">
    <source>
        <dbReference type="SAM" id="SignalP"/>
    </source>
</evidence>
<protein>
    <recommendedName>
        <fullName evidence="3">GPN-loop GTPase 3</fullName>
    </recommendedName>
    <alternativeName>
        <fullName evidence="7">ATP-binding domain 1 family member C</fullName>
    </alternativeName>
</protein>
<proteinExistence type="inferred from homology"/>
<dbReference type="AlphaFoldDB" id="A0A815XH78"/>
<dbReference type="CDD" id="cd17872">
    <property type="entry name" value="GPN3"/>
    <property type="match status" value="1"/>
</dbReference>
<dbReference type="InterPro" id="IPR013783">
    <property type="entry name" value="Ig-like_fold"/>
</dbReference>
<evidence type="ECO:0000256" key="8">
    <source>
        <dbReference type="SAM" id="MobiDB-lite"/>
    </source>
</evidence>
<keyword evidence="9" id="KW-0812">Transmembrane</keyword>
<evidence type="ECO:0000256" key="2">
    <source>
        <dbReference type="ARBA" id="ARBA00005290"/>
    </source>
</evidence>
<keyword evidence="9" id="KW-1133">Transmembrane helix</keyword>
<comment type="similarity">
    <text evidence="2">Belongs to the GPN-loop GTPase family.</text>
</comment>
<dbReference type="SMART" id="SM00060">
    <property type="entry name" value="FN3"/>
    <property type="match status" value="3"/>
</dbReference>
<dbReference type="GO" id="GO:0003924">
    <property type="term" value="F:GTPase activity"/>
    <property type="evidence" value="ECO:0007669"/>
    <property type="project" value="TreeGrafter"/>
</dbReference>
<evidence type="ECO:0000313" key="12">
    <source>
        <dbReference type="EMBL" id="CAF1557552.1"/>
    </source>
</evidence>
<dbReference type="Pfam" id="PF00041">
    <property type="entry name" value="fn3"/>
    <property type="match status" value="2"/>
</dbReference>
<dbReference type="CDD" id="cd00063">
    <property type="entry name" value="FN3"/>
    <property type="match status" value="3"/>
</dbReference>
<dbReference type="Gene3D" id="3.40.50.300">
    <property type="entry name" value="P-loop containing nucleotide triphosphate hydrolases"/>
    <property type="match status" value="1"/>
</dbReference>
<feature type="domain" description="Fibronectin type-III" evidence="11">
    <location>
        <begin position="139"/>
        <end position="238"/>
    </location>
</feature>
<feature type="signal peptide" evidence="10">
    <location>
        <begin position="1"/>
        <end position="25"/>
    </location>
</feature>
<dbReference type="Pfam" id="PF03029">
    <property type="entry name" value="ATP_bind_1"/>
    <property type="match status" value="1"/>
</dbReference>
<dbReference type="SUPFAM" id="SSF52540">
    <property type="entry name" value="P-loop containing nucleoside triphosphate hydrolases"/>
    <property type="match status" value="1"/>
</dbReference>
<dbReference type="Proteomes" id="UP000663828">
    <property type="component" value="Unassembled WGS sequence"/>
</dbReference>
<accession>A0A815XH78</accession>
<organism evidence="12 13">
    <name type="scientific">Adineta ricciae</name>
    <name type="common">Rotifer</name>
    <dbReference type="NCBI Taxonomy" id="249248"/>
    <lineage>
        <taxon>Eukaryota</taxon>
        <taxon>Metazoa</taxon>
        <taxon>Spiralia</taxon>
        <taxon>Gnathifera</taxon>
        <taxon>Rotifera</taxon>
        <taxon>Eurotatoria</taxon>
        <taxon>Bdelloidea</taxon>
        <taxon>Adinetida</taxon>
        <taxon>Adinetidae</taxon>
        <taxon>Adineta</taxon>
    </lineage>
</organism>
<keyword evidence="10" id="KW-0732">Signal</keyword>